<keyword evidence="2" id="KW-1185">Reference proteome</keyword>
<dbReference type="EMBL" id="MU274905">
    <property type="protein sequence ID" value="KAI0091715.1"/>
    <property type="molecule type" value="Genomic_DNA"/>
</dbReference>
<organism evidence="1 2">
    <name type="scientific">Irpex rosettiformis</name>
    <dbReference type="NCBI Taxonomy" id="378272"/>
    <lineage>
        <taxon>Eukaryota</taxon>
        <taxon>Fungi</taxon>
        <taxon>Dikarya</taxon>
        <taxon>Basidiomycota</taxon>
        <taxon>Agaricomycotina</taxon>
        <taxon>Agaricomycetes</taxon>
        <taxon>Polyporales</taxon>
        <taxon>Irpicaceae</taxon>
        <taxon>Irpex</taxon>
    </lineage>
</organism>
<dbReference type="Proteomes" id="UP001055072">
    <property type="component" value="Unassembled WGS sequence"/>
</dbReference>
<proteinExistence type="predicted"/>
<comment type="caution">
    <text evidence="1">The sequence shown here is derived from an EMBL/GenBank/DDBJ whole genome shotgun (WGS) entry which is preliminary data.</text>
</comment>
<name>A0ACB8UBR7_9APHY</name>
<evidence type="ECO:0000313" key="2">
    <source>
        <dbReference type="Proteomes" id="UP001055072"/>
    </source>
</evidence>
<sequence>MQLQELVLCATQPTNTTAGPGTISLHDIQTGSTLASFKQTSAGLHSTAVVNTRDGQGGFMLAAQPDKSILNVYHFQKDQLALKIILPEKVSCIAADPKGTYCAAGTAQGRVYLWEVASGIMYHAWDAHYRQVSVLRFTQDGTALLSGSEDSGVSVWAITRLLDDAVQNELPTPYYTLSDHTLPVTDIVCGVGLFPKCRVLTSSMDHSVKAWDLSTGTLLTTFQFPRPISCLAWDVTERLFLAASADGSIHQVNLFRQRDDKLSRVLEAVGGGGPTDVIRMTDEDQEAAKKRLISVKQPITTMTISLSSSLILVGTETGLIHVYDIASHQLLRSISTHKGFSITHLSTMLKPPDLIGHVSLSLSASGPLDSRESIPVRPVATFQRVRDPKAREAHEVTMMLSPSSTKTPEAFFSYDTEEAMRDYSVFVQSPNSDSQATGVSLQSRVIELEEEVQKLRDQLGKAKSINDTMWDTVVRKVIIDGTVKERDSDSAMEVDGDGKVNER</sequence>
<accession>A0ACB8UBR7</accession>
<protein>
    <submittedName>
        <fullName evidence="1">WD40 repeat-like protein</fullName>
    </submittedName>
</protein>
<evidence type="ECO:0000313" key="1">
    <source>
        <dbReference type="EMBL" id="KAI0091715.1"/>
    </source>
</evidence>
<reference evidence="1" key="1">
    <citation type="journal article" date="2021" name="Environ. Microbiol.">
        <title>Gene family expansions and transcriptome signatures uncover fungal adaptations to wood decay.</title>
        <authorList>
            <person name="Hage H."/>
            <person name="Miyauchi S."/>
            <person name="Viragh M."/>
            <person name="Drula E."/>
            <person name="Min B."/>
            <person name="Chaduli D."/>
            <person name="Navarro D."/>
            <person name="Favel A."/>
            <person name="Norest M."/>
            <person name="Lesage-Meessen L."/>
            <person name="Balint B."/>
            <person name="Merenyi Z."/>
            <person name="de Eugenio L."/>
            <person name="Morin E."/>
            <person name="Martinez A.T."/>
            <person name="Baldrian P."/>
            <person name="Stursova M."/>
            <person name="Martinez M.J."/>
            <person name="Novotny C."/>
            <person name="Magnuson J.K."/>
            <person name="Spatafora J.W."/>
            <person name="Maurice S."/>
            <person name="Pangilinan J."/>
            <person name="Andreopoulos W."/>
            <person name="LaButti K."/>
            <person name="Hundley H."/>
            <person name="Na H."/>
            <person name="Kuo A."/>
            <person name="Barry K."/>
            <person name="Lipzen A."/>
            <person name="Henrissat B."/>
            <person name="Riley R."/>
            <person name="Ahrendt S."/>
            <person name="Nagy L.G."/>
            <person name="Grigoriev I.V."/>
            <person name="Martin F."/>
            <person name="Rosso M.N."/>
        </authorList>
    </citation>
    <scope>NUCLEOTIDE SEQUENCE</scope>
    <source>
        <strain evidence="1">CBS 384.51</strain>
    </source>
</reference>
<gene>
    <name evidence="1" type="ORF">BDY19DRAFT_983951</name>
</gene>